<name>A0A8T9C228_9HELO</name>
<dbReference type="CDD" id="cd12148">
    <property type="entry name" value="fungal_TF_MHR"/>
    <property type="match status" value="1"/>
</dbReference>
<feature type="domain" description="Xylanolytic transcriptional activator regulatory" evidence="4">
    <location>
        <begin position="273"/>
        <end position="347"/>
    </location>
</feature>
<sequence>MSQLSGFTGKFKVNSNESSKVTKRPRESLTVNNREAEDRLAHLESLVKNLMQERVGAPAQPLTPQDTHLDPEATVVQPRKGQNDNGSYVGSTHWSAVLDDIQELRTVLSGSAEAPEPEAYVASKRPAINSELIFGSFNAYSVQSFISEYLPPKVQVDRYLSTYFRGTTFIVPFIHTYHFQRQYQKLWADTTSVNPLWLSILFSICYMASLKDGENRQYSSVQSGLPGRPAFHSAAAKCLVLGEYHRPQEFAVEALAMYGHGKNLQTLDPSREAGAILGMVVRMAYELGYHRDPSSFGAFTVFEGEMRRRVWAALKQMDSMISFQLGLPSIICLENCDAKSPRILLDSDFDTDTKALPASRSDNEPENRLLWFFVKDRIMTSFSKVCQDALSFKKKSPNEILQLDEKVRQMYTAIPDVLRARPLCESIADPPFLIMTRLYVEFMILKSLCVLHRKYMARGNVYSTKVCVEAGKKLVSQIIEMYNEYAPGGQLQNERWMLTNFTMNDFLMGVMVLCLVVHTRWKNGLQNSVISTETESEVLELLRQSHTICVDKSPVSRDARRVSYAIRLTLNGAKSPNTPKLPASQTQTANLPKAGELKSNDLASQFNPNQALGQNDETAFGLLDPFNFMGDDVENIDWASFDPQIFGNTSLSESFSLP</sequence>
<dbReference type="GO" id="GO:0003677">
    <property type="term" value="F:DNA binding"/>
    <property type="evidence" value="ECO:0007669"/>
    <property type="project" value="InterPro"/>
</dbReference>
<evidence type="ECO:0000256" key="1">
    <source>
        <dbReference type="ARBA" id="ARBA00004123"/>
    </source>
</evidence>
<dbReference type="AlphaFoldDB" id="A0A8T9C228"/>
<dbReference type="PANTHER" id="PTHR31001:SF49">
    <property type="entry name" value="ZN(II)2CYS6 TRANSCRIPTION FACTOR (EUROFUNG)"/>
    <property type="match status" value="1"/>
</dbReference>
<dbReference type="OrthoDB" id="4934715at2759"/>
<feature type="region of interest" description="Disordered" evidence="3">
    <location>
        <begin position="1"/>
        <end position="33"/>
    </location>
</feature>
<evidence type="ECO:0000313" key="6">
    <source>
        <dbReference type="Proteomes" id="UP000469558"/>
    </source>
</evidence>
<evidence type="ECO:0000256" key="2">
    <source>
        <dbReference type="ARBA" id="ARBA00023242"/>
    </source>
</evidence>
<reference evidence="5 6" key="1">
    <citation type="submission" date="2018-05" db="EMBL/GenBank/DDBJ databases">
        <title>Genome sequencing and assembly of the regulated plant pathogen Lachnellula willkommii and related sister species for the development of diagnostic species identification markers.</title>
        <authorList>
            <person name="Giroux E."/>
            <person name="Bilodeau G."/>
        </authorList>
    </citation>
    <scope>NUCLEOTIDE SEQUENCE [LARGE SCALE GENOMIC DNA]</scope>
    <source>
        <strain evidence="5 6">CBS 268.59</strain>
    </source>
</reference>
<dbReference type="GO" id="GO:0006351">
    <property type="term" value="P:DNA-templated transcription"/>
    <property type="evidence" value="ECO:0007669"/>
    <property type="project" value="InterPro"/>
</dbReference>
<evidence type="ECO:0000313" key="5">
    <source>
        <dbReference type="EMBL" id="TVY73505.1"/>
    </source>
</evidence>
<evidence type="ECO:0000259" key="4">
    <source>
        <dbReference type="SMART" id="SM00906"/>
    </source>
</evidence>
<dbReference type="InterPro" id="IPR050613">
    <property type="entry name" value="Sec_Metabolite_Reg"/>
</dbReference>
<keyword evidence="6" id="KW-1185">Reference proteome</keyword>
<dbReference type="InterPro" id="IPR007219">
    <property type="entry name" value="XnlR_reg_dom"/>
</dbReference>
<protein>
    <submittedName>
        <fullName evidence="5">Fusarisetin A cluster transcription factor fsa6</fullName>
    </submittedName>
</protein>
<evidence type="ECO:0000256" key="3">
    <source>
        <dbReference type="SAM" id="MobiDB-lite"/>
    </source>
</evidence>
<dbReference type="GO" id="GO:0008270">
    <property type="term" value="F:zinc ion binding"/>
    <property type="evidence" value="ECO:0007669"/>
    <property type="project" value="InterPro"/>
</dbReference>
<dbReference type="Pfam" id="PF04082">
    <property type="entry name" value="Fungal_trans"/>
    <property type="match status" value="1"/>
</dbReference>
<dbReference type="PANTHER" id="PTHR31001">
    <property type="entry name" value="UNCHARACTERIZED TRANSCRIPTIONAL REGULATORY PROTEIN"/>
    <property type="match status" value="1"/>
</dbReference>
<accession>A0A8T9C228</accession>
<dbReference type="Proteomes" id="UP000469558">
    <property type="component" value="Unassembled WGS sequence"/>
</dbReference>
<dbReference type="EMBL" id="QGMK01001062">
    <property type="protein sequence ID" value="TVY73505.1"/>
    <property type="molecule type" value="Genomic_DNA"/>
</dbReference>
<comment type="caution">
    <text evidence="5">The sequence shown here is derived from an EMBL/GenBank/DDBJ whole genome shotgun (WGS) entry which is preliminary data.</text>
</comment>
<dbReference type="SMART" id="SM00906">
    <property type="entry name" value="Fungal_trans"/>
    <property type="match status" value="1"/>
</dbReference>
<keyword evidence="2" id="KW-0539">Nucleus</keyword>
<gene>
    <name evidence="5" type="primary">fsa6_0</name>
    <name evidence="5" type="ORF">LSUE1_G003844</name>
</gene>
<dbReference type="GO" id="GO:0005634">
    <property type="term" value="C:nucleus"/>
    <property type="evidence" value="ECO:0007669"/>
    <property type="project" value="UniProtKB-SubCell"/>
</dbReference>
<comment type="subcellular location">
    <subcellularLocation>
        <location evidence="1">Nucleus</location>
    </subcellularLocation>
</comment>
<proteinExistence type="predicted"/>
<organism evidence="5 6">
    <name type="scientific">Lachnellula suecica</name>
    <dbReference type="NCBI Taxonomy" id="602035"/>
    <lineage>
        <taxon>Eukaryota</taxon>
        <taxon>Fungi</taxon>
        <taxon>Dikarya</taxon>
        <taxon>Ascomycota</taxon>
        <taxon>Pezizomycotina</taxon>
        <taxon>Leotiomycetes</taxon>
        <taxon>Helotiales</taxon>
        <taxon>Lachnaceae</taxon>
        <taxon>Lachnellula</taxon>
    </lineage>
</organism>